<dbReference type="InterPro" id="IPR045188">
    <property type="entry name" value="Boi1/Boi2-like"/>
</dbReference>
<dbReference type="PANTHER" id="PTHR22902:SF27">
    <property type="entry name" value="PLECKSTRIN HOMOLOGY DOMAIN-CONTAINING FAMILY A MEMBER 3"/>
    <property type="match status" value="1"/>
</dbReference>
<dbReference type="PANTHER" id="PTHR22902">
    <property type="entry name" value="SESQUIPEDALIAN"/>
    <property type="match status" value="1"/>
</dbReference>
<evidence type="ECO:0000256" key="1">
    <source>
        <dbReference type="ARBA" id="ARBA00022443"/>
    </source>
</evidence>
<dbReference type="STRING" id="946122.A0A0C2XCX5"/>
<feature type="compositionally biased region" description="Low complexity" evidence="4">
    <location>
        <begin position="539"/>
        <end position="562"/>
    </location>
</feature>
<dbReference type="HOGENOM" id="CLU_007858_0_0_1"/>
<evidence type="ECO:0000259" key="5">
    <source>
        <dbReference type="PROSITE" id="PS50002"/>
    </source>
</evidence>
<feature type="compositionally biased region" description="Polar residues" evidence="4">
    <location>
        <begin position="591"/>
        <end position="611"/>
    </location>
</feature>
<feature type="compositionally biased region" description="Acidic residues" evidence="4">
    <location>
        <begin position="160"/>
        <end position="176"/>
    </location>
</feature>
<dbReference type="CDD" id="cd13316">
    <property type="entry name" value="PH_Boi"/>
    <property type="match status" value="1"/>
</dbReference>
<dbReference type="Gene3D" id="2.30.30.40">
    <property type="entry name" value="SH3 Domains"/>
    <property type="match status" value="1"/>
</dbReference>
<dbReference type="OrthoDB" id="73680at2759"/>
<feature type="region of interest" description="Disordered" evidence="4">
    <location>
        <begin position="394"/>
        <end position="420"/>
    </location>
</feature>
<accession>A0A0C2XCX5</accession>
<organism evidence="8 9">
    <name type="scientific">Amanita muscaria (strain Koide BX008)</name>
    <dbReference type="NCBI Taxonomy" id="946122"/>
    <lineage>
        <taxon>Eukaryota</taxon>
        <taxon>Fungi</taxon>
        <taxon>Dikarya</taxon>
        <taxon>Basidiomycota</taxon>
        <taxon>Agaricomycotina</taxon>
        <taxon>Agaricomycetes</taxon>
        <taxon>Agaricomycetidae</taxon>
        <taxon>Agaricales</taxon>
        <taxon>Pluteineae</taxon>
        <taxon>Amanitaceae</taxon>
        <taxon>Amanita</taxon>
    </lineage>
</organism>
<dbReference type="CDD" id="cd00174">
    <property type="entry name" value="SH3"/>
    <property type="match status" value="1"/>
</dbReference>
<sequence length="1286" mass="139759">MPEYVYALHDFLPENEDEISFHAGDRIEVIERDDEFGDGWWQGKNLDGNTGLFPQSYTAPAPPISSSNDVPLTKSALVPLDEESETESAPKTPQNDDDHPMGVLSSPPSHHRLNSSDGEIMKATMTDVQQAIEQLGRGQATTEDGDGARSFSFASSKDDVETDTEYDNISDFDGPDTGEGWHNNARKRLAEKARRAVEEAEKLEAMSSGYRSTAPPIDVELSDESDAEDNLDHGDFSHPTDTYNRRSHPYIPEEDEDVSEELGASSGIPTATNATFSAPLGDKNDEQFSADTSEIHPEPVVATIFGATTSSNTTAAATPASSTLGDLEERTQGTASDRDRESHKRSSVQSVPKTSGTPDFIKAPEPKRSSLPRSVGGIAVLNSLDGVVRAVSPPAAQVQSQAPRSPTFSQTQTLQDYQEPRSTWVSLNAQSVQEMETQKQPNEWTVAEVVEWLKTKGFDQDVQIKFIEQEITGDVLLELDANLLKSEIGIMAFGKRVRIANAITELRQPQSISGSPHFQSAPPQPGYTQHSPELFSAGSFHPQQYSSSSPPQHTHSVIHSTHSSLSPLTGQYFSQFPSGTVVGASGAGSSHARTYSLSQQSQHSYRSSTASAGPGQGMLFTQSMPAGLQPALSLPSPVTAQGPPPIHENGVNGDGETSVPGSKAGSLQDTTTGSFISKEEKVGLGLLVQDDNEKSTLKSRPVQLSLSPSIGALSDTVKALNGDDDDEDRGHMSETDKAKKKARRKLFGLSQDSSLSRDSASRHSISSAQSSPKKNTVDKDKDSTKSSTRTKKGSDGGRTGTERLSIFGATFTGSFGKSRKPAPKYATDDTERSSLLPISRFSASMGRKASGTPNGSPKFAKDEDKGKEKEVTHVLRKRTNSYPGHVAALNDKQNEEDFDFVATKNGDSLPLKQGVSILQQIGEPNHAGWMRKKGDKYGSWKARYFVLSGHHLYWLKSNNRMETKIKGYINVVGYKVTVDETVDPGKYGFRIDHDTDKTHYFSSETQTVIRDWMKAIMKATIGRDYSHPVISSCNIPTIPLTVAQAMNPAPRPPSPSARAATQRAHRSKDLETLGMKDLNEVPDHAALVLMGLQPRSEERAKLDSVFPEALGKGKNVDEDASSTPRAGPSSSSVPPRPMREAKRTSLRGISTHLDNAMLEWANSHLPFKLHVTNPSEQTYSALALFRIAESIKGKPMSPPLPDSSFPTGPNDDKAMEGLFALFDFLVNNEVKMGSVSINEVRLQRPDKIAQIVKALKSWEDRKRILSQAATVQAGTLMTQHLPVSWA</sequence>
<dbReference type="InterPro" id="IPR001849">
    <property type="entry name" value="PH_domain"/>
</dbReference>
<dbReference type="FunCoup" id="A0A0C2XCX5">
    <property type="interactions" value="62"/>
</dbReference>
<keyword evidence="9" id="KW-1185">Reference proteome</keyword>
<evidence type="ECO:0000256" key="2">
    <source>
        <dbReference type="ARBA" id="ARBA00022553"/>
    </source>
</evidence>
<dbReference type="GO" id="GO:0001881">
    <property type="term" value="P:receptor recycling"/>
    <property type="evidence" value="ECO:0007669"/>
    <property type="project" value="TreeGrafter"/>
</dbReference>
<feature type="region of interest" description="Disordered" evidence="4">
    <location>
        <begin position="1104"/>
        <end position="1142"/>
    </location>
</feature>
<dbReference type="Pfam" id="PF14604">
    <property type="entry name" value="SH3_9"/>
    <property type="match status" value="1"/>
</dbReference>
<dbReference type="EMBL" id="KN818235">
    <property type="protein sequence ID" value="KIL66693.1"/>
    <property type="molecule type" value="Genomic_DNA"/>
</dbReference>
<dbReference type="PROSITE" id="PS50105">
    <property type="entry name" value="SAM_DOMAIN"/>
    <property type="match status" value="1"/>
</dbReference>
<feature type="compositionally biased region" description="Polar residues" evidence="4">
    <location>
        <begin position="267"/>
        <end position="276"/>
    </location>
</feature>
<dbReference type="SMART" id="SM00454">
    <property type="entry name" value="SAM"/>
    <property type="match status" value="1"/>
</dbReference>
<evidence type="ECO:0000313" key="9">
    <source>
        <dbReference type="Proteomes" id="UP000054549"/>
    </source>
</evidence>
<evidence type="ECO:0000259" key="6">
    <source>
        <dbReference type="PROSITE" id="PS50003"/>
    </source>
</evidence>
<keyword evidence="1 3" id="KW-0728">SH3 domain</keyword>
<feature type="compositionally biased region" description="Low complexity" evidence="4">
    <location>
        <begin position="1121"/>
        <end position="1133"/>
    </location>
</feature>
<feature type="compositionally biased region" description="Low complexity" evidence="4">
    <location>
        <begin position="749"/>
        <end position="774"/>
    </location>
</feature>
<dbReference type="PROSITE" id="PS50003">
    <property type="entry name" value="PH_DOMAIN"/>
    <property type="match status" value="1"/>
</dbReference>
<feature type="compositionally biased region" description="Basic and acidic residues" evidence="4">
    <location>
        <begin position="188"/>
        <end position="204"/>
    </location>
</feature>
<dbReference type="InParanoid" id="A0A0C2XCX5"/>
<dbReference type="Gene3D" id="1.10.150.50">
    <property type="entry name" value="Transcription Factor, Ets-1"/>
    <property type="match status" value="1"/>
</dbReference>
<feature type="compositionally biased region" description="Acidic residues" evidence="4">
    <location>
        <begin position="220"/>
        <end position="229"/>
    </location>
</feature>
<feature type="compositionally biased region" description="Polar residues" evidence="4">
    <location>
        <begin position="347"/>
        <end position="357"/>
    </location>
</feature>
<dbReference type="InterPro" id="IPR036028">
    <property type="entry name" value="SH3-like_dom_sf"/>
</dbReference>
<feature type="domain" description="PH" evidence="6">
    <location>
        <begin position="923"/>
        <end position="1021"/>
    </location>
</feature>
<dbReference type="Pfam" id="PF00169">
    <property type="entry name" value="PH"/>
    <property type="match status" value="1"/>
</dbReference>
<dbReference type="SMART" id="SM00326">
    <property type="entry name" value="SH3"/>
    <property type="match status" value="1"/>
</dbReference>
<keyword evidence="2" id="KW-0597">Phosphoprotein</keyword>
<dbReference type="Gene3D" id="2.30.29.30">
    <property type="entry name" value="Pleckstrin-homology domain (PH domain)/Phosphotyrosine-binding domain (PTB)"/>
    <property type="match status" value="1"/>
</dbReference>
<dbReference type="GO" id="GO:0005829">
    <property type="term" value="C:cytosol"/>
    <property type="evidence" value="ECO:0007669"/>
    <property type="project" value="GOC"/>
</dbReference>
<dbReference type="InterPro" id="IPR011993">
    <property type="entry name" value="PH-like_dom_sf"/>
</dbReference>
<feature type="compositionally biased region" description="Basic and acidic residues" evidence="4">
    <location>
        <begin position="775"/>
        <end position="784"/>
    </location>
</feature>
<dbReference type="GO" id="GO:0055037">
    <property type="term" value="C:recycling endosome"/>
    <property type="evidence" value="ECO:0007669"/>
    <property type="project" value="TreeGrafter"/>
</dbReference>
<feature type="compositionally biased region" description="Basic and acidic residues" evidence="4">
    <location>
        <begin position="859"/>
        <end position="868"/>
    </location>
</feature>
<feature type="region of interest" description="Disordered" evidence="4">
    <location>
        <begin position="715"/>
        <end position="868"/>
    </location>
</feature>
<gene>
    <name evidence="8" type="ORF">M378DRAFT_197457</name>
</gene>
<dbReference type="SUPFAM" id="SSF47769">
    <property type="entry name" value="SAM/Pointed domain"/>
    <property type="match status" value="1"/>
</dbReference>
<evidence type="ECO:0000313" key="8">
    <source>
        <dbReference type="EMBL" id="KIL66693.1"/>
    </source>
</evidence>
<evidence type="ECO:0000259" key="7">
    <source>
        <dbReference type="PROSITE" id="PS50105"/>
    </source>
</evidence>
<dbReference type="SUPFAM" id="SSF50729">
    <property type="entry name" value="PH domain-like"/>
    <property type="match status" value="1"/>
</dbReference>
<dbReference type="InterPro" id="IPR001452">
    <property type="entry name" value="SH3_domain"/>
</dbReference>
<name>A0A0C2XCX5_AMAMK</name>
<dbReference type="GO" id="GO:0005802">
    <property type="term" value="C:trans-Golgi network"/>
    <property type="evidence" value="ECO:0007669"/>
    <property type="project" value="TreeGrafter"/>
</dbReference>
<dbReference type="SMART" id="SM00233">
    <property type="entry name" value="PH"/>
    <property type="match status" value="1"/>
</dbReference>
<feature type="compositionally biased region" description="Polar residues" evidence="4">
    <location>
        <begin position="397"/>
        <end position="420"/>
    </location>
</feature>
<feature type="domain" description="SAM" evidence="7">
    <location>
        <begin position="444"/>
        <end position="509"/>
    </location>
</feature>
<dbReference type="GO" id="GO:0042147">
    <property type="term" value="P:retrograde transport, endosome to Golgi"/>
    <property type="evidence" value="ECO:0007669"/>
    <property type="project" value="TreeGrafter"/>
</dbReference>
<dbReference type="Proteomes" id="UP000054549">
    <property type="component" value="Unassembled WGS sequence"/>
</dbReference>
<dbReference type="InterPro" id="IPR013761">
    <property type="entry name" value="SAM/pointed_sf"/>
</dbReference>
<dbReference type="Pfam" id="PF07647">
    <property type="entry name" value="SAM_2"/>
    <property type="match status" value="1"/>
</dbReference>
<reference evidence="8 9" key="1">
    <citation type="submission" date="2014-04" db="EMBL/GenBank/DDBJ databases">
        <title>Evolutionary Origins and Diversification of the Mycorrhizal Mutualists.</title>
        <authorList>
            <consortium name="DOE Joint Genome Institute"/>
            <consortium name="Mycorrhizal Genomics Consortium"/>
            <person name="Kohler A."/>
            <person name="Kuo A."/>
            <person name="Nagy L.G."/>
            <person name="Floudas D."/>
            <person name="Copeland A."/>
            <person name="Barry K.W."/>
            <person name="Cichocki N."/>
            <person name="Veneault-Fourrey C."/>
            <person name="LaButti K."/>
            <person name="Lindquist E.A."/>
            <person name="Lipzen A."/>
            <person name="Lundell T."/>
            <person name="Morin E."/>
            <person name="Murat C."/>
            <person name="Riley R."/>
            <person name="Ohm R."/>
            <person name="Sun H."/>
            <person name="Tunlid A."/>
            <person name="Henrissat B."/>
            <person name="Grigoriev I.V."/>
            <person name="Hibbett D.S."/>
            <person name="Martin F."/>
        </authorList>
    </citation>
    <scope>NUCLEOTIDE SEQUENCE [LARGE SCALE GENOMIC DNA]</scope>
    <source>
        <strain evidence="8 9">Koide BX008</strain>
    </source>
</reference>
<feature type="region of interest" description="Disordered" evidence="4">
    <location>
        <begin position="510"/>
        <end position="562"/>
    </location>
</feature>
<feature type="region of interest" description="Disordered" evidence="4">
    <location>
        <begin position="80"/>
        <end position="116"/>
    </location>
</feature>
<feature type="compositionally biased region" description="Low complexity" evidence="4">
    <location>
        <begin position="312"/>
        <end position="323"/>
    </location>
</feature>
<feature type="compositionally biased region" description="Basic and acidic residues" evidence="4">
    <location>
        <begin position="728"/>
        <end position="737"/>
    </location>
</feature>
<evidence type="ECO:0000256" key="4">
    <source>
        <dbReference type="SAM" id="MobiDB-lite"/>
    </source>
</evidence>
<feature type="region of interest" description="Disordered" evidence="4">
    <location>
        <begin position="1046"/>
        <end position="1066"/>
    </location>
</feature>
<feature type="region of interest" description="Disordered" evidence="4">
    <location>
        <begin position="584"/>
        <end position="674"/>
    </location>
</feature>
<protein>
    <submittedName>
        <fullName evidence="8">Uncharacterized protein</fullName>
    </submittedName>
</protein>
<proteinExistence type="predicted"/>
<dbReference type="PRINTS" id="PR00452">
    <property type="entry name" value="SH3DOMAIN"/>
</dbReference>
<dbReference type="SUPFAM" id="SSF50044">
    <property type="entry name" value="SH3-domain"/>
    <property type="match status" value="1"/>
</dbReference>
<feature type="region of interest" description="Disordered" evidence="4">
    <location>
        <begin position="135"/>
        <end position="295"/>
    </location>
</feature>
<feature type="compositionally biased region" description="Basic and acidic residues" evidence="4">
    <location>
        <begin position="327"/>
        <end position="344"/>
    </location>
</feature>
<dbReference type="GO" id="GO:0007032">
    <property type="term" value="P:endosome organization"/>
    <property type="evidence" value="ECO:0007669"/>
    <property type="project" value="TreeGrafter"/>
</dbReference>
<dbReference type="CDD" id="cd09535">
    <property type="entry name" value="SAM_BOI-like_fungal"/>
    <property type="match status" value="1"/>
</dbReference>
<dbReference type="PROSITE" id="PS50002">
    <property type="entry name" value="SH3"/>
    <property type="match status" value="1"/>
</dbReference>
<feature type="compositionally biased region" description="Polar residues" evidence="4">
    <location>
        <begin position="52"/>
        <end position="70"/>
    </location>
</feature>
<feature type="region of interest" description="Disordered" evidence="4">
    <location>
        <begin position="312"/>
        <end position="373"/>
    </location>
</feature>
<feature type="region of interest" description="Disordered" evidence="4">
    <location>
        <begin position="52"/>
        <end position="71"/>
    </location>
</feature>
<feature type="compositionally biased region" description="Polar residues" evidence="4">
    <location>
        <begin position="665"/>
        <end position="674"/>
    </location>
</feature>
<feature type="domain" description="SH3" evidence="5">
    <location>
        <begin position="1"/>
        <end position="63"/>
    </location>
</feature>
<dbReference type="GO" id="GO:0005769">
    <property type="term" value="C:early endosome"/>
    <property type="evidence" value="ECO:0007669"/>
    <property type="project" value="TreeGrafter"/>
</dbReference>
<evidence type="ECO:0000256" key="3">
    <source>
        <dbReference type="PROSITE-ProRule" id="PRU00192"/>
    </source>
</evidence>
<dbReference type="InterPro" id="IPR001660">
    <property type="entry name" value="SAM"/>
</dbReference>